<dbReference type="OrthoDB" id="5876302at2759"/>
<evidence type="ECO:0000313" key="2">
    <source>
        <dbReference type="Proteomes" id="UP000008281"/>
    </source>
</evidence>
<proteinExistence type="predicted"/>
<dbReference type="Proteomes" id="UP000008281">
    <property type="component" value="Unassembled WGS sequence"/>
</dbReference>
<reference evidence="1" key="1">
    <citation type="submission" date="2007-07" db="EMBL/GenBank/DDBJ databases">
        <title>PCAP assembly of the Caenorhabditis remanei genome.</title>
        <authorList>
            <consortium name="The Caenorhabditis remanei Sequencing Consortium"/>
            <person name="Wilson R.K."/>
        </authorList>
    </citation>
    <scope>NUCLEOTIDE SEQUENCE [LARGE SCALE GENOMIC DNA]</scope>
    <source>
        <strain evidence="1">PB4641</strain>
    </source>
</reference>
<dbReference type="HOGENOM" id="CLU_3160455_0_0_1"/>
<name>E3NT83_CAERE</name>
<evidence type="ECO:0000313" key="1">
    <source>
        <dbReference type="EMBL" id="EFO91738.1"/>
    </source>
</evidence>
<dbReference type="EMBL" id="DS270134">
    <property type="protein sequence ID" value="EFO91738.1"/>
    <property type="molecule type" value="Genomic_DNA"/>
</dbReference>
<organism evidence="2">
    <name type="scientific">Caenorhabditis remanei</name>
    <name type="common">Caenorhabditis vulgaris</name>
    <dbReference type="NCBI Taxonomy" id="31234"/>
    <lineage>
        <taxon>Eukaryota</taxon>
        <taxon>Metazoa</taxon>
        <taxon>Ecdysozoa</taxon>
        <taxon>Nematoda</taxon>
        <taxon>Chromadorea</taxon>
        <taxon>Rhabditida</taxon>
        <taxon>Rhabditina</taxon>
        <taxon>Rhabditomorpha</taxon>
        <taxon>Rhabditoidea</taxon>
        <taxon>Rhabditidae</taxon>
        <taxon>Peloderinae</taxon>
        <taxon>Caenorhabditis</taxon>
    </lineage>
</organism>
<keyword evidence="2" id="KW-1185">Reference proteome</keyword>
<sequence length="48" mass="5900">MLEEFESLDRSIEKRKIDIRDLLKRIESAKRRHRVSLYTKNYKVKHGI</sequence>
<gene>
    <name evidence="1" type="ORF">CRE_07948</name>
</gene>
<accession>E3NT83</accession>
<protein>
    <submittedName>
        <fullName evidence="1">Uncharacterized protein</fullName>
    </submittedName>
</protein>
<dbReference type="AlphaFoldDB" id="E3NT83"/>
<dbReference type="InParanoid" id="E3NT83"/>